<dbReference type="Proteomes" id="UP000287166">
    <property type="component" value="Unassembled WGS sequence"/>
</dbReference>
<feature type="transmembrane region" description="Helical" evidence="1">
    <location>
        <begin position="49"/>
        <end position="75"/>
    </location>
</feature>
<feature type="transmembrane region" description="Helical" evidence="1">
    <location>
        <begin position="244"/>
        <end position="265"/>
    </location>
</feature>
<accession>A0A401GA00</accession>
<proteinExistence type="predicted"/>
<feature type="transmembrane region" description="Helical" evidence="1">
    <location>
        <begin position="271"/>
        <end position="290"/>
    </location>
</feature>
<sequence>MASPAALIESTLGYQFIGFAMATSCYGITMIQGYIYYCNYKEDRPGLKAFVYFICALDTLCSALVSHALYVVLIMDWGNVIALERFPWSFALENGVTVFITFLVQWSVWSYGTLAMQSTSSLVQLLRCEITVVFVFNVPRDAAPNETLSFAVRKKLALASAAVAFTGLVAFGAGIALTCQLFITKFYDKAVQGRFFLIACGLDQGAAALCDIIVTVSFTWGLLSERMHGAKQTRSVIERLISYTVTRGILTTIIQVLMVVVFCSLPTKDVWMLAHLILSKVYINTMLAILNGRRDLREVIDKTVVLRTIDFRHGNTSVNTSAAIDESFSRADSNNLPASPEYARYASKFPSTSAPLEFLLAPPGPKRTEVLLISPRSSYIRSLILAQAMEEQAVRITALYSTVLEDPRSRGLTEVVLHAQNFGA</sequence>
<keyword evidence="1" id="KW-1133">Transmembrane helix</keyword>
<dbReference type="OrthoDB" id="2755157at2759"/>
<keyword evidence="4" id="KW-1185">Reference proteome</keyword>
<dbReference type="STRING" id="139825.A0A401GA00"/>
<feature type="transmembrane region" description="Helical" evidence="1">
    <location>
        <begin position="195"/>
        <end position="223"/>
    </location>
</feature>
<dbReference type="PANTHER" id="PTHR40465:SF1">
    <property type="entry name" value="DUF6534 DOMAIN-CONTAINING PROTEIN"/>
    <property type="match status" value="1"/>
</dbReference>
<dbReference type="AlphaFoldDB" id="A0A401GA00"/>
<dbReference type="GeneID" id="38775921"/>
<feature type="transmembrane region" description="Helical" evidence="1">
    <location>
        <begin position="156"/>
        <end position="183"/>
    </location>
</feature>
<evidence type="ECO:0000313" key="4">
    <source>
        <dbReference type="Proteomes" id="UP000287166"/>
    </source>
</evidence>
<evidence type="ECO:0000256" key="1">
    <source>
        <dbReference type="SAM" id="Phobius"/>
    </source>
</evidence>
<dbReference type="EMBL" id="BFAD01000002">
    <property type="protein sequence ID" value="GBE79004.1"/>
    <property type="molecule type" value="Genomic_DNA"/>
</dbReference>
<dbReference type="Pfam" id="PF20152">
    <property type="entry name" value="DUF6534"/>
    <property type="match status" value="1"/>
</dbReference>
<dbReference type="InterPro" id="IPR045339">
    <property type="entry name" value="DUF6534"/>
</dbReference>
<keyword evidence="1" id="KW-0812">Transmembrane</keyword>
<name>A0A401GA00_9APHY</name>
<keyword evidence="1" id="KW-0472">Membrane</keyword>
<dbReference type="PANTHER" id="PTHR40465">
    <property type="entry name" value="CHROMOSOME 1, WHOLE GENOME SHOTGUN SEQUENCE"/>
    <property type="match status" value="1"/>
</dbReference>
<evidence type="ECO:0000259" key="2">
    <source>
        <dbReference type="Pfam" id="PF20152"/>
    </source>
</evidence>
<feature type="transmembrane region" description="Helical" evidence="1">
    <location>
        <begin position="12"/>
        <end position="37"/>
    </location>
</feature>
<evidence type="ECO:0000313" key="3">
    <source>
        <dbReference type="EMBL" id="GBE79004.1"/>
    </source>
</evidence>
<dbReference type="InParanoid" id="A0A401GA00"/>
<feature type="domain" description="DUF6534" evidence="2">
    <location>
        <begin position="207"/>
        <end position="294"/>
    </location>
</feature>
<feature type="transmembrane region" description="Helical" evidence="1">
    <location>
        <begin position="95"/>
        <end position="114"/>
    </location>
</feature>
<dbReference type="RefSeq" id="XP_027609917.1">
    <property type="nucleotide sequence ID" value="XM_027754116.1"/>
</dbReference>
<comment type="caution">
    <text evidence="3">The sequence shown here is derived from an EMBL/GenBank/DDBJ whole genome shotgun (WGS) entry which is preliminary data.</text>
</comment>
<gene>
    <name evidence="3" type="ORF">SCP_0202010</name>
</gene>
<protein>
    <recommendedName>
        <fullName evidence="2">DUF6534 domain-containing protein</fullName>
    </recommendedName>
</protein>
<organism evidence="3 4">
    <name type="scientific">Sparassis crispa</name>
    <dbReference type="NCBI Taxonomy" id="139825"/>
    <lineage>
        <taxon>Eukaryota</taxon>
        <taxon>Fungi</taxon>
        <taxon>Dikarya</taxon>
        <taxon>Basidiomycota</taxon>
        <taxon>Agaricomycotina</taxon>
        <taxon>Agaricomycetes</taxon>
        <taxon>Polyporales</taxon>
        <taxon>Sparassidaceae</taxon>
        <taxon>Sparassis</taxon>
    </lineage>
</organism>
<reference evidence="3 4" key="1">
    <citation type="journal article" date="2018" name="Sci. Rep.">
        <title>Genome sequence of the cauliflower mushroom Sparassis crispa (Hanabiratake) and its association with beneficial usage.</title>
        <authorList>
            <person name="Kiyama R."/>
            <person name="Furutani Y."/>
            <person name="Kawaguchi K."/>
            <person name="Nakanishi T."/>
        </authorList>
    </citation>
    <scope>NUCLEOTIDE SEQUENCE [LARGE SCALE GENOMIC DNA]</scope>
</reference>